<dbReference type="KEGG" id="pdio:PDMSB3_0230.2"/>
<name>A0A5Q4ZI86_9BURK</name>
<protein>
    <submittedName>
        <fullName evidence="1">Uncharacterized protein</fullName>
    </submittedName>
</protein>
<reference evidence="1 2" key="1">
    <citation type="submission" date="2019-08" db="EMBL/GenBank/DDBJ databases">
        <authorList>
            <person name="Herpell B J."/>
        </authorList>
    </citation>
    <scope>NUCLEOTIDE SEQUENCE [LARGE SCALE GENOMIC DNA]</scope>
    <source>
        <strain evidence="2">Msb3</strain>
        <plasmid evidence="1 2">pI</plasmid>
    </source>
</reference>
<dbReference type="Proteomes" id="UP000325811">
    <property type="component" value="Plasmid pI"/>
</dbReference>
<evidence type="ECO:0000313" key="1">
    <source>
        <dbReference type="EMBL" id="VVD31066.1"/>
    </source>
</evidence>
<organism evidence="1 2">
    <name type="scientific">Paraburkholderia dioscoreae</name>
    <dbReference type="NCBI Taxonomy" id="2604047"/>
    <lineage>
        <taxon>Bacteria</taxon>
        <taxon>Pseudomonadati</taxon>
        <taxon>Pseudomonadota</taxon>
        <taxon>Betaproteobacteria</taxon>
        <taxon>Burkholderiales</taxon>
        <taxon>Burkholderiaceae</taxon>
        <taxon>Paraburkholderia</taxon>
    </lineage>
</organism>
<evidence type="ECO:0000313" key="2">
    <source>
        <dbReference type="Proteomes" id="UP000325811"/>
    </source>
</evidence>
<sequence length="23" mass="2538">MLVYFANAFVLSFNSANASDEAR</sequence>
<keyword evidence="1" id="KW-0614">Plasmid</keyword>
<dbReference type="AlphaFoldDB" id="A0A5Q4ZI86"/>
<dbReference type="EMBL" id="LR699555">
    <property type="protein sequence ID" value="VVD31066.1"/>
    <property type="molecule type" value="Genomic_DNA"/>
</dbReference>
<proteinExistence type="predicted"/>
<gene>
    <name evidence="1" type="ORF">PDMSB3_0230</name>
</gene>
<accession>A0A5Q4ZI86</accession>
<geneLocation type="plasmid" evidence="1 2">
    <name>pI</name>
</geneLocation>
<keyword evidence="2" id="KW-1185">Reference proteome</keyword>